<keyword evidence="11" id="KW-0479">Metal-binding</keyword>
<dbReference type="PANTHER" id="PTHR13337">
    <property type="entry name" value="SUCCINATE DEHYDROGENASE"/>
    <property type="match status" value="1"/>
</dbReference>
<sequence>MQRLLQADTAGGHAFHKAHEFSGYALAGATPLAIFSSKGSILQRTADFLFSVAIPVHSHITMNAVVTDYLPKAARGPARVGVLGMSVVTYLGIMKMNLAGPGLTETVKGLWRKPVPAAAPAAKK</sequence>
<keyword evidence="9 12" id="KW-0472">Membrane</keyword>
<evidence type="ECO:0000256" key="2">
    <source>
        <dbReference type="ARBA" id="ARBA00007294"/>
    </source>
</evidence>
<comment type="caution">
    <text evidence="13">The sequence shown here is derived from an EMBL/GenBank/DDBJ whole genome shotgun (WGS) entry which is preliminary data.</text>
</comment>
<dbReference type="Pfam" id="PF05328">
    <property type="entry name" value="CybS"/>
    <property type="match status" value="1"/>
</dbReference>
<dbReference type="InterPro" id="IPR007992">
    <property type="entry name" value="CybS"/>
</dbReference>
<dbReference type="GO" id="GO:0020037">
    <property type="term" value="F:heme binding"/>
    <property type="evidence" value="ECO:0007669"/>
    <property type="project" value="TreeGrafter"/>
</dbReference>
<keyword evidence="7" id="KW-1133">Transmembrane helix</keyword>
<dbReference type="GO" id="GO:0005743">
    <property type="term" value="C:mitochondrial inner membrane"/>
    <property type="evidence" value="ECO:0007669"/>
    <property type="project" value="UniProtKB-SubCell"/>
</dbReference>
<keyword evidence="11" id="KW-0408">Iron</keyword>
<evidence type="ECO:0000256" key="9">
    <source>
        <dbReference type="ARBA" id="ARBA00023136"/>
    </source>
</evidence>
<name>A0A835WHG1_9CHLO</name>
<dbReference type="PANTHER" id="PTHR13337:SF2">
    <property type="entry name" value="SUCCINATE DEHYDROGENASE [UBIQUINONE] CYTOCHROME B SMALL SUBUNIT, MITOCHONDRIAL"/>
    <property type="match status" value="1"/>
</dbReference>
<feature type="binding site" evidence="10">
    <location>
        <position position="69"/>
    </location>
    <ligand>
        <name>a ubiquinone</name>
        <dbReference type="ChEBI" id="CHEBI:16389"/>
        <note>ligand shared with IP/SDHB</note>
    </ligand>
</feature>
<evidence type="ECO:0000256" key="12">
    <source>
        <dbReference type="RuleBase" id="RU364031"/>
    </source>
</evidence>
<evidence type="ECO:0000256" key="4">
    <source>
        <dbReference type="ARBA" id="ARBA00022692"/>
    </source>
</evidence>
<dbReference type="Gene3D" id="1.20.1300.10">
    <property type="entry name" value="Fumarate reductase/succinate dehydrogenase, transmembrane subunit"/>
    <property type="match status" value="1"/>
</dbReference>
<dbReference type="GO" id="GO:0048039">
    <property type="term" value="F:ubiquinone binding"/>
    <property type="evidence" value="ECO:0007669"/>
    <property type="project" value="TreeGrafter"/>
</dbReference>
<feature type="binding site" description="axial binding residue" evidence="11">
    <location>
        <position position="57"/>
    </location>
    <ligand>
        <name>heme b</name>
        <dbReference type="ChEBI" id="CHEBI:60344"/>
        <note>ligand shared with SDHC</note>
    </ligand>
    <ligandPart>
        <name>Fe</name>
        <dbReference type="ChEBI" id="CHEBI:18248"/>
    </ligandPart>
</feature>
<accession>A0A835WHG1</accession>
<evidence type="ECO:0000256" key="5">
    <source>
        <dbReference type="ARBA" id="ARBA00022792"/>
    </source>
</evidence>
<proteinExistence type="inferred from homology"/>
<dbReference type="GO" id="GO:0006121">
    <property type="term" value="P:mitochondrial electron transport, succinate to ubiquinone"/>
    <property type="evidence" value="ECO:0007669"/>
    <property type="project" value="TreeGrafter"/>
</dbReference>
<keyword evidence="8 12" id="KW-0496">Mitochondrion</keyword>
<evidence type="ECO:0000256" key="8">
    <source>
        <dbReference type="ARBA" id="ARBA00023128"/>
    </source>
</evidence>
<dbReference type="OrthoDB" id="18577at2759"/>
<comment type="subcellular location">
    <subcellularLocation>
        <location evidence="1 12">Mitochondrion inner membrane</location>
        <topology evidence="1 12">Multi-pass membrane protein</topology>
    </subcellularLocation>
</comment>
<evidence type="ECO:0000313" key="14">
    <source>
        <dbReference type="Proteomes" id="UP000613740"/>
    </source>
</evidence>
<gene>
    <name evidence="13" type="ORF">HYH02_007981</name>
</gene>
<evidence type="ECO:0000256" key="7">
    <source>
        <dbReference type="ARBA" id="ARBA00022989"/>
    </source>
</evidence>
<keyword evidence="4" id="KW-0812">Transmembrane</keyword>
<dbReference type="AlphaFoldDB" id="A0A835WHG1"/>
<comment type="similarity">
    <text evidence="2 12">Belongs to the CybS family.</text>
</comment>
<reference evidence="13" key="1">
    <citation type="journal article" date="2020" name="bioRxiv">
        <title>Comparative genomics of Chlamydomonas.</title>
        <authorList>
            <person name="Craig R.J."/>
            <person name="Hasan A.R."/>
            <person name="Ness R.W."/>
            <person name="Keightley P.D."/>
        </authorList>
    </citation>
    <scope>NUCLEOTIDE SEQUENCE</scope>
    <source>
        <strain evidence="13">CCAP 11/173</strain>
    </source>
</reference>
<evidence type="ECO:0000256" key="1">
    <source>
        <dbReference type="ARBA" id="ARBA00004448"/>
    </source>
</evidence>
<keyword evidence="14" id="KW-1185">Reference proteome</keyword>
<evidence type="ECO:0000256" key="11">
    <source>
        <dbReference type="PIRSR" id="PIRSR607992-2"/>
    </source>
</evidence>
<protein>
    <recommendedName>
        <fullName evidence="12">Succinate dehydrogenase [ubiquinone] cytochrome b small subunit</fullName>
    </recommendedName>
</protein>
<dbReference type="InterPro" id="IPR034804">
    <property type="entry name" value="SQR/QFR_C/D"/>
</dbReference>
<organism evidence="13 14">
    <name type="scientific">Chlamydomonas schloesseri</name>
    <dbReference type="NCBI Taxonomy" id="2026947"/>
    <lineage>
        <taxon>Eukaryota</taxon>
        <taxon>Viridiplantae</taxon>
        <taxon>Chlorophyta</taxon>
        <taxon>core chlorophytes</taxon>
        <taxon>Chlorophyceae</taxon>
        <taxon>CS clade</taxon>
        <taxon>Chlamydomonadales</taxon>
        <taxon>Chlamydomonadaceae</taxon>
        <taxon>Chlamydomonas</taxon>
    </lineage>
</organism>
<dbReference type="GO" id="GO:0006099">
    <property type="term" value="P:tricarboxylic acid cycle"/>
    <property type="evidence" value="ECO:0007669"/>
    <property type="project" value="TreeGrafter"/>
</dbReference>
<evidence type="ECO:0000256" key="3">
    <source>
        <dbReference type="ARBA" id="ARBA00022448"/>
    </source>
</evidence>
<keyword evidence="5 12" id="KW-0999">Mitochondrion inner membrane</keyword>
<dbReference type="GO" id="GO:0046872">
    <property type="term" value="F:metal ion binding"/>
    <property type="evidence" value="ECO:0007669"/>
    <property type="project" value="UniProtKB-KW"/>
</dbReference>
<keyword evidence="6 12" id="KW-0809">Transit peptide</keyword>
<evidence type="ECO:0000256" key="6">
    <source>
        <dbReference type="ARBA" id="ARBA00022946"/>
    </source>
</evidence>
<dbReference type="Proteomes" id="UP000613740">
    <property type="component" value="Unassembled WGS sequence"/>
</dbReference>
<keyword evidence="3" id="KW-0813">Transport</keyword>
<dbReference type="EMBL" id="JAEHOD010000023">
    <property type="protein sequence ID" value="KAG2447241.1"/>
    <property type="molecule type" value="Genomic_DNA"/>
</dbReference>
<evidence type="ECO:0000256" key="10">
    <source>
        <dbReference type="PIRSR" id="PIRSR607992-1"/>
    </source>
</evidence>
<evidence type="ECO:0000313" key="13">
    <source>
        <dbReference type="EMBL" id="KAG2447241.1"/>
    </source>
</evidence>